<dbReference type="AlphaFoldDB" id="A0AAJ7DX89"/>
<protein>
    <submittedName>
        <fullName evidence="2">Uncharacterized protein LOC105363715</fullName>
    </submittedName>
</protein>
<dbReference type="RefSeq" id="XP_011499768.1">
    <property type="nucleotide sequence ID" value="XM_011501466.1"/>
</dbReference>
<reference evidence="2" key="1">
    <citation type="submission" date="2025-08" db="UniProtKB">
        <authorList>
            <consortium name="RefSeq"/>
        </authorList>
    </citation>
    <scope>IDENTIFICATION</scope>
</reference>
<dbReference type="GeneID" id="105363715"/>
<proteinExistence type="predicted"/>
<evidence type="ECO:0000313" key="1">
    <source>
        <dbReference type="Proteomes" id="UP000695007"/>
    </source>
</evidence>
<dbReference type="Proteomes" id="UP000695007">
    <property type="component" value="Unplaced"/>
</dbReference>
<evidence type="ECO:0000313" key="2">
    <source>
        <dbReference type="RefSeq" id="XP_011499768.1"/>
    </source>
</evidence>
<keyword evidence="1" id="KW-1185">Reference proteome</keyword>
<name>A0AAJ7DX89_9HYME</name>
<dbReference type="KEGG" id="csol:105363715"/>
<gene>
    <name evidence="2" type="primary">LOC105363715</name>
</gene>
<organism evidence="1 2">
    <name type="scientific">Ceratosolen solmsi marchali</name>
    <dbReference type="NCBI Taxonomy" id="326594"/>
    <lineage>
        <taxon>Eukaryota</taxon>
        <taxon>Metazoa</taxon>
        <taxon>Ecdysozoa</taxon>
        <taxon>Arthropoda</taxon>
        <taxon>Hexapoda</taxon>
        <taxon>Insecta</taxon>
        <taxon>Pterygota</taxon>
        <taxon>Neoptera</taxon>
        <taxon>Endopterygota</taxon>
        <taxon>Hymenoptera</taxon>
        <taxon>Apocrita</taxon>
        <taxon>Proctotrupomorpha</taxon>
        <taxon>Chalcidoidea</taxon>
        <taxon>Agaonidae</taxon>
        <taxon>Agaoninae</taxon>
        <taxon>Ceratosolen</taxon>
    </lineage>
</organism>
<sequence length="118" mass="13069">MRPNERRAKGTKRNTSADWKNDVQISHLKHVNSIINDALNNIKAQAREKNTATALQCQETARLELKSITQSAYNQITGCTYPSSSEGVAINCAQKVDSIVFEQSLIVSNTASDCIRNM</sequence>
<accession>A0AAJ7DX89</accession>